<evidence type="ECO:0000256" key="1">
    <source>
        <dbReference type="ARBA" id="ARBA00000085"/>
    </source>
</evidence>
<evidence type="ECO:0000259" key="8">
    <source>
        <dbReference type="PROSITE" id="PS50109"/>
    </source>
</evidence>
<reference evidence="9" key="1">
    <citation type="submission" date="2023-10" db="EMBL/GenBank/DDBJ databases">
        <title>Genome Sequence of the Bacteria from From Gut Wall in Crohn's Disease.</title>
        <authorList>
            <person name="Rodriguez-Palacios A."/>
        </authorList>
    </citation>
    <scope>NUCLEOTIDE SEQUENCE</scope>
    <source>
        <strain evidence="9">CavFT-hAR58</strain>
    </source>
</reference>
<keyword evidence="7" id="KW-0472">Membrane</keyword>
<evidence type="ECO:0000313" key="9">
    <source>
        <dbReference type="EMBL" id="MDU0261758.1"/>
    </source>
</evidence>
<dbReference type="PANTHER" id="PTHR43711:SF31">
    <property type="entry name" value="HISTIDINE KINASE"/>
    <property type="match status" value="1"/>
</dbReference>
<evidence type="ECO:0000256" key="7">
    <source>
        <dbReference type="SAM" id="Phobius"/>
    </source>
</evidence>
<dbReference type="Gene3D" id="3.30.565.10">
    <property type="entry name" value="Histidine kinase-like ATPase, C-terminal domain"/>
    <property type="match status" value="1"/>
</dbReference>
<dbReference type="InterPro" id="IPR050736">
    <property type="entry name" value="Sensor_HK_Regulatory"/>
</dbReference>
<name>A0AAE4LPZ4_9BACT</name>
<dbReference type="InterPro" id="IPR036097">
    <property type="entry name" value="HisK_dim/P_sf"/>
</dbReference>
<dbReference type="InterPro" id="IPR003594">
    <property type="entry name" value="HATPase_dom"/>
</dbReference>
<dbReference type="SMART" id="SM00387">
    <property type="entry name" value="HATPase_c"/>
    <property type="match status" value="1"/>
</dbReference>
<keyword evidence="3" id="KW-0597">Phosphoprotein</keyword>
<dbReference type="PROSITE" id="PS50109">
    <property type="entry name" value="HIS_KIN"/>
    <property type="match status" value="1"/>
</dbReference>
<evidence type="ECO:0000313" key="10">
    <source>
        <dbReference type="Proteomes" id="UP001181347"/>
    </source>
</evidence>
<dbReference type="Pfam" id="PF00512">
    <property type="entry name" value="HisKA"/>
    <property type="match status" value="1"/>
</dbReference>
<sequence>MAYDNFRRQIEVLEHNGIDDINLPTQYASLAQCALELDMPDSAFVALQKAASLPKRTTYQEFTVNKGFGLYYIRTENFAEAKKRLEASEELFRRDPSLRFHTAGLSYLRTAYFKASGQYGKALETILETQRDTVIRSSGFNNYALTKELGDVYWHLREMERAAANYREYIRLSDSVRNREIRTATDDFSGILEISRLHNETKELQYDLQRKRLRNTYLIICLLAGVLVTGGVGYARMMKLNRRLKASEATVLAQNEHLRISGEELLEAKEQAEQASRMKTEFIQHMSHEVRTPLNSIVGFSQVLASEFRDKPATGEYASIIEANSATLLRLFDDVLEVAYLDQTGDLPRCDVTALNNLCNDCVESTLPELHPGVSLLDELPVSDPVVRTNLKRIEQVLLHLLRNAAKFTRSGRIVLTYECLPAERLLRFAVTDTGPGIPAGRHEEVFRRFVKIDPFSQGTGLGLPICRLIAAKLGGRLFVDPEYASGCRMIFEVPFDLPETSA</sequence>
<dbReference type="CDD" id="cd00082">
    <property type="entry name" value="HisKA"/>
    <property type="match status" value="1"/>
</dbReference>
<dbReference type="EMBL" id="JAWDES010000006">
    <property type="protein sequence ID" value="MDU0261758.1"/>
    <property type="molecule type" value="Genomic_DNA"/>
</dbReference>
<dbReference type="AlphaFoldDB" id="A0AAE4LPZ4"/>
<dbReference type="PANTHER" id="PTHR43711">
    <property type="entry name" value="TWO-COMPONENT HISTIDINE KINASE"/>
    <property type="match status" value="1"/>
</dbReference>
<dbReference type="InterPro" id="IPR004358">
    <property type="entry name" value="Sig_transdc_His_kin-like_C"/>
</dbReference>
<dbReference type="InterPro" id="IPR003661">
    <property type="entry name" value="HisK_dim/P_dom"/>
</dbReference>
<dbReference type="PRINTS" id="PR00344">
    <property type="entry name" value="BCTRLSENSOR"/>
</dbReference>
<evidence type="ECO:0000256" key="4">
    <source>
        <dbReference type="ARBA" id="ARBA00022679"/>
    </source>
</evidence>
<comment type="catalytic activity">
    <reaction evidence="1">
        <text>ATP + protein L-histidine = ADP + protein N-phospho-L-histidine.</text>
        <dbReference type="EC" id="2.7.13.3"/>
    </reaction>
</comment>
<dbReference type="RefSeq" id="WP_227042903.1">
    <property type="nucleotide sequence ID" value="NZ_CATZQL010000013.1"/>
</dbReference>
<dbReference type="InterPro" id="IPR036890">
    <property type="entry name" value="HATPase_C_sf"/>
</dbReference>
<evidence type="ECO:0000256" key="3">
    <source>
        <dbReference type="ARBA" id="ARBA00022553"/>
    </source>
</evidence>
<dbReference type="Pfam" id="PF02518">
    <property type="entry name" value="HATPase_c"/>
    <property type="match status" value="1"/>
</dbReference>
<dbReference type="GO" id="GO:0000155">
    <property type="term" value="F:phosphorelay sensor kinase activity"/>
    <property type="evidence" value="ECO:0007669"/>
    <property type="project" value="InterPro"/>
</dbReference>
<proteinExistence type="predicted"/>
<keyword evidence="5 9" id="KW-0418">Kinase</keyword>
<evidence type="ECO:0000256" key="6">
    <source>
        <dbReference type="ARBA" id="ARBA00023012"/>
    </source>
</evidence>
<dbReference type="InterPro" id="IPR011990">
    <property type="entry name" value="TPR-like_helical_dom_sf"/>
</dbReference>
<dbReference type="SMART" id="SM00388">
    <property type="entry name" value="HisKA"/>
    <property type="match status" value="1"/>
</dbReference>
<comment type="caution">
    <text evidence="9">The sequence shown here is derived from an EMBL/GenBank/DDBJ whole genome shotgun (WGS) entry which is preliminary data.</text>
</comment>
<keyword evidence="6" id="KW-0902">Two-component regulatory system</keyword>
<feature type="domain" description="Histidine kinase" evidence="8">
    <location>
        <begin position="285"/>
        <end position="498"/>
    </location>
</feature>
<dbReference type="InterPro" id="IPR005467">
    <property type="entry name" value="His_kinase_dom"/>
</dbReference>
<dbReference type="Gene3D" id="1.25.40.10">
    <property type="entry name" value="Tetratricopeptide repeat domain"/>
    <property type="match status" value="1"/>
</dbReference>
<organism evidence="9 10">
    <name type="scientific">Alistipes finegoldii</name>
    <dbReference type="NCBI Taxonomy" id="214856"/>
    <lineage>
        <taxon>Bacteria</taxon>
        <taxon>Pseudomonadati</taxon>
        <taxon>Bacteroidota</taxon>
        <taxon>Bacteroidia</taxon>
        <taxon>Bacteroidales</taxon>
        <taxon>Rikenellaceae</taxon>
        <taxon>Alistipes</taxon>
    </lineage>
</organism>
<evidence type="ECO:0000256" key="2">
    <source>
        <dbReference type="ARBA" id="ARBA00012438"/>
    </source>
</evidence>
<dbReference type="SUPFAM" id="SSF48452">
    <property type="entry name" value="TPR-like"/>
    <property type="match status" value="1"/>
</dbReference>
<dbReference type="EC" id="2.7.13.3" evidence="2"/>
<keyword evidence="4" id="KW-0808">Transferase</keyword>
<protein>
    <recommendedName>
        <fullName evidence="2">histidine kinase</fullName>
        <ecNumber evidence="2">2.7.13.3</ecNumber>
    </recommendedName>
</protein>
<dbReference type="Proteomes" id="UP001181347">
    <property type="component" value="Unassembled WGS sequence"/>
</dbReference>
<dbReference type="SUPFAM" id="SSF55874">
    <property type="entry name" value="ATPase domain of HSP90 chaperone/DNA topoisomerase II/histidine kinase"/>
    <property type="match status" value="1"/>
</dbReference>
<gene>
    <name evidence="9" type="ORF">RVH17_16875</name>
</gene>
<dbReference type="SUPFAM" id="SSF47384">
    <property type="entry name" value="Homodimeric domain of signal transducing histidine kinase"/>
    <property type="match status" value="1"/>
</dbReference>
<accession>A0AAE4LPZ4</accession>
<dbReference type="Gene3D" id="1.10.287.130">
    <property type="match status" value="1"/>
</dbReference>
<keyword evidence="7" id="KW-0812">Transmembrane</keyword>
<evidence type="ECO:0000256" key="5">
    <source>
        <dbReference type="ARBA" id="ARBA00022777"/>
    </source>
</evidence>
<feature type="transmembrane region" description="Helical" evidence="7">
    <location>
        <begin position="217"/>
        <end position="235"/>
    </location>
</feature>
<keyword evidence="7" id="KW-1133">Transmembrane helix</keyword>